<evidence type="ECO:0000313" key="3">
    <source>
        <dbReference type="Proteomes" id="UP000076154"/>
    </source>
</evidence>
<reference evidence="2" key="1">
    <citation type="submission" date="2018-04" db="EMBL/GenBank/DDBJ databases">
        <title>Whole genome sequencing of Hypsizygus marmoreus.</title>
        <authorList>
            <person name="Choi I.-G."/>
            <person name="Min B."/>
            <person name="Kim J.-G."/>
            <person name="Kim S."/>
            <person name="Oh Y.-L."/>
            <person name="Kong W.-S."/>
            <person name="Park H."/>
            <person name="Jeong J."/>
            <person name="Song E.-S."/>
        </authorList>
    </citation>
    <scope>NUCLEOTIDE SEQUENCE [LARGE SCALE GENOMIC DNA]</scope>
    <source>
        <strain evidence="2">51987-8</strain>
    </source>
</reference>
<feature type="compositionally biased region" description="Acidic residues" evidence="1">
    <location>
        <begin position="759"/>
        <end position="775"/>
    </location>
</feature>
<feature type="compositionally biased region" description="Acidic residues" evidence="1">
    <location>
        <begin position="791"/>
        <end position="813"/>
    </location>
</feature>
<feature type="compositionally biased region" description="Low complexity" evidence="1">
    <location>
        <begin position="392"/>
        <end position="406"/>
    </location>
</feature>
<feature type="compositionally biased region" description="Low complexity" evidence="1">
    <location>
        <begin position="692"/>
        <end position="718"/>
    </location>
</feature>
<feature type="compositionally biased region" description="Low complexity" evidence="1">
    <location>
        <begin position="414"/>
        <end position="426"/>
    </location>
</feature>
<dbReference type="AlphaFoldDB" id="A0A369JR74"/>
<keyword evidence="3" id="KW-1185">Reference proteome</keyword>
<evidence type="ECO:0000313" key="2">
    <source>
        <dbReference type="EMBL" id="RDB23047.1"/>
    </source>
</evidence>
<sequence length="835" mass="88232">MSLSPELISPVPSASSLPSPTTLAHHPPSSVADLLAESYREVEALRQEVASLQKRAEKAERLASSLQKLRSLPPPQPSDSNGTDQPPSPPNNNSAPTATPLSPADEAAAIILAYEERATCAEAQRDEAEARRALVADNWAQLNQHLASLDAAATDARHGFARVVHEGSGPLVLSSIPVLGSGLGLGGVSGRSSRTAGGVFRTASTHQPLPSLPLPPHPNAGVRSGMRRARTPSIDSYASLPPPKKSRREYDNNSMYMSEREHMLNQTRHPPVPPPHQQQFQQQPRMILPPGEHQPHTHHSSKPPSSHSHLHPQQQPLRRPQHPQSESRFHSRSPSAASVGSLDDMIIQASTDGSGANGAPPPPLPLNGNGNAADIQLERRSRRRERDRDGRLLSSHAHQQQQVQYHQQDDRQRVMQQQQQQQQYHQHQVRQDYPMHEYTRGSPLMKAGGSSVVLGGTGGAEPHAQPGQVREFQTHIFAPPVTGAPQKKPKYGSGVGAASSLPVGATSTSTLATSSSEGAQQAPPVAAFPPTNEQGQRICRQCGMAGRYKDGKCVEKWGPGPMGPGTVCDRCRKKMKRVERRGTLETQQLPQQQLAANASTTHVPPHRNSQSQSQSQPIHRTDTMPAHASQSQHARGEDNSQYTSPRPPPTTSTAQAGNTASPRPTGTRPPPSPPPIAAIGIAGMHEDQIPTSAIGRGSEAAAAAAATRGSRASSRNGFAGSGGAGREGGRGTPVGTKKASPLGAGGGKPGRSPAGAMDVDADGEAEVDAEAEAEIEGLVTGEDGRGRSGDDAEGEGEGEEMDVDADAEADLLEAVDAAEANSVSSGGGRRLKDED</sequence>
<feature type="compositionally biased region" description="Low complexity" evidence="1">
    <location>
        <begin position="9"/>
        <end position="24"/>
    </location>
</feature>
<protein>
    <submittedName>
        <fullName evidence="2">Uncharacterized protein</fullName>
    </submittedName>
</protein>
<proteinExistence type="predicted"/>
<dbReference type="Proteomes" id="UP000076154">
    <property type="component" value="Unassembled WGS sequence"/>
</dbReference>
<feature type="compositionally biased region" description="Low complexity" evidence="1">
    <location>
        <begin position="587"/>
        <end position="596"/>
    </location>
</feature>
<comment type="caution">
    <text evidence="2">The sequence shown here is derived from an EMBL/GenBank/DDBJ whole genome shotgun (WGS) entry which is preliminary data.</text>
</comment>
<feature type="compositionally biased region" description="Gly residues" evidence="1">
    <location>
        <begin position="719"/>
        <end position="732"/>
    </location>
</feature>
<feature type="region of interest" description="Disordered" evidence="1">
    <location>
        <begin position="1"/>
        <end position="30"/>
    </location>
</feature>
<evidence type="ECO:0000256" key="1">
    <source>
        <dbReference type="SAM" id="MobiDB-lite"/>
    </source>
</evidence>
<feature type="region of interest" description="Disordered" evidence="1">
    <location>
        <begin position="505"/>
        <end position="533"/>
    </location>
</feature>
<name>A0A369JR74_HYPMA</name>
<feature type="compositionally biased region" description="Polar residues" evidence="1">
    <location>
        <begin position="597"/>
        <end position="618"/>
    </location>
</feature>
<feature type="compositionally biased region" description="Basic and acidic residues" evidence="1">
    <location>
        <begin position="376"/>
        <end position="391"/>
    </location>
</feature>
<dbReference type="STRING" id="39966.A0A369JR74"/>
<feature type="region of interest" description="Disordered" evidence="1">
    <location>
        <begin position="580"/>
        <end position="835"/>
    </location>
</feature>
<accession>A0A369JR74</accession>
<feature type="region of interest" description="Disordered" evidence="1">
    <location>
        <begin position="262"/>
        <end position="430"/>
    </location>
</feature>
<feature type="compositionally biased region" description="Low complexity" evidence="1">
    <location>
        <begin position="505"/>
        <end position="530"/>
    </location>
</feature>
<feature type="compositionally biased region" description="Pro residues" evidence="1">
    <location>
        <begin position="667"/>
        <end position="676"/>
    </location>
</feature>
<gene>
    <name evidence="2" type="ORF">Hypma_009960</name>
</gene>
<feature type="region of interest" description="Disordered" evidence="1">
    <location>
        <begin position="52"/>
        <end position="101"/>
    </location>
</feature>
<dbReference type="OrthoDB" id="2162994at2759"/>
<organism evidence="2 3">
    <name type="scientific">Hypsizygus marmoreus</name>
    <name type="common">White beech mushroom</name>
    <name type="synonym">Agaricus marmoreus</name>
    <dbReference type="NCBI Taxonomy" id="39966"/>
    <lineage>
        <taxon>Eukaryota</taxon>
        <taxon>Fungi</taxon>
        <taxon>Dikarya</taxon>
        <taxon>Basidiomycota</taxon>
        <taxon>Agaricomycotina</taxon>
        <taxon>Agaricomycetes</taxon>
        <taxon>Agaricomycetidae</taxon>
        <taxon>Agaricales</taxon>
        <taxon>Tricholomatineae</taxon>
        <taxon>Lyophyllaceae</taxon>
        <taxon>Hypsizygus</taxon>
    </lineage>
</organism>
<feature type="compositionally biased region" description="Low complexity" evidence="1">
    <location>
        <begin position="302"/>
        <end position="324"/>
    </location>
</feature>
<feature type="compositionally biased region" description="Low complexity" evidence="1">
    <location>
        <begin position="91"/>
        <end position="100"/>
    </location>
</feature>
<dbReference type="EMBL" id="LUEZ02000048">
    <property type="protein sequence ID" value="RDB23047.1"/>
    <property type="molecule type" value="Genomic_DNA"/>
</dbReference>
<dbReference type="InParanoid" id="A0A369JR74"/>
<feature type="region of interest" description="Disordered" evidence="1">
    <location>
        <begin position="203"/>
        <end position="250"/>
    </location>
</feature>